<organism evidence="2 3">
    <name type="scientific">Nocardia camponoti</name>
    <dbReference type="NCBI Taxonomy" id="1616106"/>
    <lineage>
        <taxon>Bacteria</taxon>
        <taxon>Bacillati</taxon>
        <taxon>Actinomycetota</taxon>
        <taxon>Actinomycetes</taxon>
        <taxon>Mycobacteriales</taxon>
        <taxon>Nocardiaceae</taxon>
        <taxon>Nocardia</taxon>
    </lineage>
</organism>
<evidence type="ECO:0000313" key="3">
    <source>
        <dbReference type="Proteomes" id="UP000612956"/>
    </source>
</evidence>
<gene>
    <name evidence="2" type="ORF">GCM10011591_44180</name>
</gene>
<evidence type="ECO:0000256" key="1">
    <source>
        <dbReference type="SAM" id="MobiDB-lite"/>
    </source>
</evidence>
<reference evidence="2" key="2">
    <citation type="submission" date="2020-09" db="EMBL/GenBank/DDBJ databases">
        <authorList>
            <person name="Sun Q."/>
            <person name="Zhou Y."/>
        </authorList>
    </citation>
    <scope>NUCLEOTIDE SEQUENCE</scope>
    <source>
        <strain evidence="2">CGMCC 4.7278</strain>
    </source>
</reference>
<dbReference type="GO" id="GO:0030246">
    <property type="term" value="F:carbohydrate binding"/>
    <property type="evidence" value="ECO:0007669"/>
    <property type="project" value="InterPro"/>
</dbReference>
<comment type="caution">
    <text evidence="2">The sequence shown here is derived from an EMBL/GenBank/DDBJ whole genome shotgun (WGS) entry which is preliminary data.</text>
</comment>
<protein>
    <submittedName>
        <fullName evidence="2">Aldose 1-epimerase</fullName>
    </submittedName>
</protein>
<keyword evidence="3" id="KW-1185">Reference proteome</keyword>
<dbReference type="Gene3D" id="2.70.98.10">
    <property type="match status" value="1"/>
</dbReference>
<name>A0A917QTA1_9NOCA</name>
<dbReference type="InterPro" id="IPR014718">
    <property type="entry name" value="GH-type_carb-bd"/>
</dbReference>
<dbReference type="SUPFAM" id="SSF74650">
    <property type="entry name" value="Galactose mutarotase-like"/>
    <property type="match status" value="1"/>
</dbReference>
<dbReference type="GO" id="GO:0005975">
    <property type="term" value="P:carbohydrate metabolic process"/>
    <property type="evidence" value="ECO:0007669"/>
    <property type="project" value="InterPro"/>
</dbReference>
<dbReference type="InterPro" id="IPR008183">
    <property type="entry name" value="Aldose_1/G6P_1-epimerase"/>
</dbReference>
<reference evidence="2" key="1">
    <citation type="journal article" date="2014" name="Int. J. Syst. Evol. Microbiol.">
        <title>Complete genome sequence of Corynebacterium casei LMG S-19264T (=DSM 44701T), isolated from a smear-ripened cheese.</title>
        <authorList>
            <consortium name="US DOE Joint Genome Institute (JGI-PGF)"/>
            <person name="Walter F."/>
            <person name="Albersmeier A."/>
            <person name="Kalinowski J."/>
            <person name="Ruckert C."/>
        </authorList>
    </citation>
    <scope>NUCLEOTIDE SEQUENCE</scope>
    <source>
        <strain evidence="2">CGMCC 4.7278</strain>
    </source>
</reference>
<dbReference type="InterPro" id="IPR011013">
    <property type="entry name" value="Gal_mutarotase_sf_dom"/>
</dbReference>
<dbReference type="Pfam" id="PF01263">
    <property type="entry name" value="Aldose_epim"/>
    <property type="match status" value="1"/>
</dbReference>
<proteinExistence type="predicted"/>
<sequence>MAESDLTLRAGNAELIIAPSDGGSLHGLRIDGTELLRQDPGTGQFVMAPWAGRLGYGEFEVDGHTYHLPTNKPPHSIHGTARDGTWEVVAVSPTTATITHQLTDPWPFPGTVTQSFTLADDSLAMTMRITATEEPFPAQGGWHPWFLRDVPPAKGPLELSFDPAWQEERGPDYLPTGRHIPPTEPPWDDDFGMPDGARATLTWPGFLELTITSPVHDMVVWTLPEESLSVEPQSGPPNGLNTDPRIVTPTDPLDVRAEWRWRRN</sequence>
<dbReference type="GO" id="GO:0016853">
    <property type="term" value="F:isomerase activity"/>
    <property type="evidence" value="ECO:0007669"/>
    <property type="project" value="InterPro"/>
</dbReference>
<dbReference type="RefSeq" id="WP_188830981.1">
    <property type="nucleotide sequence ID" value="NZ_BMMW01000006.1"/>
</dbReference>
<accession>A0A917QTA1</accession>
<feature type="region of interest" description="Disordered" evidence="1">
    <location>
        <begin position="228"/>
        <end position="251"/>
    </location>
</feature>
<evidence type="ECO:0000313" key="2">
    <source>
        <dbReference type="EMBL" id="GGK67208.1"/>
    </source>
</evidence>
<dbReference type="EMBL" id="BMMW01000006">
    <property type="protein sequence ID" value="GGK67208.1"/>
    <property type="molecule type" value="Genomic_DNA"/>
</dbReference>
<dbReference type="Proteomes" id="UP000612956">
    <property type="component" value="Unassembled WGS sequence"/>
</dbReference>
<dbReference type="AlphaFoldDB" id="A0A917QTA1"/>